<dbReference type="Gene3D" id="4.10.240.10">
    <property type="entry name" value="Zn(2)-C6 fungal-type DNA-binding domain"/>
    <property type="match status" value="1"/>
</dbReference>
<keyword evidence="10" id="KW-1185">Reference proteome</keyword>
<dbReference type="GO" id="GO:0000981">
    <property type="term" value="F:DNA-binding transcription factor activity, RNA polymerase II-specific"/>
    <property type="evidence" value="ECO:0007669"/>
    <property type="project" value="InterPro"/>
</dbReference>
<name>A0A364KMH7_TALAM</name>
<dbReference type="PROSITE" id="PS00463">
    <property type="entry name" value="ZN2_CY6_FUNGAL_1"/>
    <property type="match status" value="1"/>
</dbReference>
<keyword evidence="7" id="KW-0472">Membrane</keyword>
<feature type="region of interest" description="Disordered" evidence="6">
    <location>
        <begin position="37"/>
        <end position="83"/>
    </location>
</feature>
<dbReference type="InterPro" id="IPR050797">
    <property type="entry name" value="Carb_Metab_Trans_Reg"/>
</dbReference>
<evidence type="ECO:0000256" key="5">
    <source>
        <dbReference type="ARBA" id="ARBA00023242"/>
    </source>
</evidence>
<proteinExistence type="predicted"/>
<evidence type="ECO:0000256" key="6">
    <source>
        <dbReference type="SAM" id="MobiDB-lite"/>
    </source>
</evidence>
<evidence type="ECO:0000256" key="3">
    <source>
        <dbReference type="ARBA" id="ARBA00023125"/>
    </source>
</evidence>
<dbReference type="InterPro" id="IPR007219">
    <property type="entry name" value="XnlR_reg_dom"/>
</dbReference>
<gene>
    <name evidence="9" type="ORF">BHQ10_000766</name>
</gene>
<dbReference type="STRING" id="1196081.A0A364KMH7"/>
<dbReference type="GeneID" id="63789983"/>
<dbReference type="EMBL" id="MIKG01000001">
    <property type="protein sequence ID" value="RAO64754.1"/>
    <property type="molecule type" value="Genomic_DNA"/>
</dbReference>
<dbReference type="RefSeq" id="XP_040729271.1">
    <property type="nucleotide sequence ID" value="XM_040880379.1"/>
</dbReference>
<dbReference type="GO" id="GO:0008270">
    <property type="term" value="F:zinc ion binding"/>
    <property type="evidence" value="ECO:0007669"/>
    <property type="project" value="InterPro"/>
</dbReference>
<keyword evidence="3" id="KW-0238">DNA-binding</keyword>
<keyword evidence="7" id="KW-0812">Transmembrane</keyword>
<organism evidence="9 10">
    <name type="scientific">Talaromyces amestolkiae</name>
    <dbReference type="NCBI Taxonomy" id="1196081"/>
    <lineage>
        <taxon>Eukaryota</taxon>
        <taxon>Fungi</taxon>
        <taxon>Dikarya</taxon>
        <taxon>Ascomycota</taxon>
        <taxon>Pezizomycotina</taxon>
        <taxon>Eurotiomycetes</taxon>
        <taxon>Eurotiomycetidae</taxon>
        <taxon>Eurotiales</taxon>
        <taxon>Trichocomaceae</taxon>
        <taxon>Talaromyces</taxon>
        <taxon>Talaromyces sect. Talaromyces</taxon>
    </lineage>
</organism>
<dbReference type="SMART" id="SM00066">
    <property type="entry name" value="GAL4"/>
    <property type="match status" value="1"/>
</dbReference>
<dbReference type="Pfam" id="PF04082">
    <property type="entry name" value="Fungal_trans"/>
    <property type="match status" value="1"/>
</dbReference>
<dbReference type="CDD" id="cd00067">
    <property type="entry name" value="GAL4"/>
    <property type="match status" value="1"/>
</dbReference>
<reference evidence="9 10" key="1">
    <citation type="journal article" date="2017" name="Biotechnol. Biofuels">
        <title>Differential beta-glucosidase expression as a function of carbon source availability in Talaromyces amestolkiae: a genomic and proteomic approach.</title>
        <authorList>
            <person name="de Eugenio L.I."/>
            <person name="Mendez-Liter J.A."/>
            <person name="Nieto-Dominguez M."/>
            <person name="Alonso L."/>
            <person name="Gil-Munoz J."/>
            <person name="Barriuso J."/>
            <person name="Prieto A."/>
            <person name="Martinez M.J."/>
        </authorList>
    </citation>
    <scope>NUCLEOTIDE SEQUENCE [LARGE SCALE GENOMIC DNA]</scope>
    <source>
        <strain evidence="9 10">CIB</strain>
    </source>
</reference>
<accession>A0A364KMH7</accession>
<dbReference type="PROSITE" id="PS50048">
    <property type="entry name" value="ZN2_CY6_FUNGAL_2"/>
    <property type="match status" value="1"/>
</dbReference>
<dbReference type="InterPro" id="IPR036864">
    <property type="entry name" value="Zn2-C6_fun-type_DNA-bd_sf"/>
</dbReference>
<dbReference type="SMART" id="SM00906">
    <property type="entry name" value="Fungal_trans"/>
    <property type="match status" value="1"/>
</dbReference>
<sequence>MRACDVCRKKKQRCVTLYGSSSCLTCQAAGLSSCTFLQPPPPKRRAAAANTKEFTARKPRGRGPSEELSSVSPKSTLDQELDYPKESILTKTLGLEKGRFSELIGPGGEHDSYLLQTTHARSRVRPSGDGDNMTTSSGMLSPMTMRRVHENVFFQMTPDVEVSQNLRKGDIWDEVSVDDVESLVRPHGATLVKLYFRIVHPSFPILHKNVFIEKYNRTYREITAHLLAAVYALAVCWWSYDPDLLLQEKINEAALVRIAHHAVQDAMHRPRLNTIQAGLLLLQRHRNPLFMDNSWMWSFTSSLLGLGQHLGLHLDCSNWDIPEWEKGLRKRLAWALYIQDSFSALVLGRPCLISEAADWIVKPLESTDFSEGAGDEEVSDQIGSVSIENGKVLFMELVSLSRVTARMLRELYSVRSLAEVLEPQQVLAIAKPLGTDLAQMLKNLPEVLSLENIEPGKLCVNGFLHLALHATTAALHRRLLWAIQQSKSEVDPQFVQFIRRMLRTRAISLVKFMSYLRPEHMEAFWFFAAGGCATILGGFLGLLRATSVTLEESEDLQNLMKEFEWQLRMKAKMSEWVSYTLTRLRALGWDDWKNSKVALPEPFLNTLSVDGNGNAETFVDLSLVLEDDVASSPLSNQSLSSAFIDLDNLMLWTIPGLNYSGYDFIPSEPT</sequence>
<feature type="region of interest" description="Disordered" evidence="6">
    <location>
        <begin position="120"/>
        <end position="139"/>
    </location>
</feature>
<feature type="domain" description="Zn(2)-C6 fungal-type" evidence="8">
    <location>
        <begin position="3"/>
        <end position="36"/>
    </location>
</feature>
<dbReference type="Proteomes" id="UP000249363">
    <property type="component" value="Unassembled WGS sequence"/>
</dbReference>
<dbReference type="CDD" id="cd12148">
    <property type="entry name" value="fungal_TF_MHR"/>
    <property type="match status" value="1"/>
</dbReference>
<dbReference type="AlphaFoldDB" id="A0A364KMH7"/>
<dbReference type="InterPro" id="IPR001138">
    <property type="entry name" value="Zn2Cys6_DnaBD"/>
</dbReference>
<keyword evidence="5" id="KW-0539">Nucleus</keyword>
<dbReference type="GO" id="GO:0006351">
    <property type="term" value="P:DNA-templated transcription"/>
    <property type="evidence" value="ECO:0007669"/>
    <property type="project" value="InterPro"/>
</dbReference>
<evidence type="ECO:0000256" key="7">
    <source>
        <dbReference type="SAM" id="Phobius"/>
    </source>
</evidence>
<feature type="compositionally biased region" description="Polar residues" evidence="6">
    <location>
        <begin position="67"/>
        <end position="78"/>
    </location>
</feature>
<dbReference type="PROSITE" id="PS51257">
    <property type="entry name" value="PROKAR_LIPOPROTEIN"/>
    <property type="match status" value="1"/>
</dbReference>
<protein>
    <recommendedName>
        <fullName evidence="8">Zn(2)-C6 fungal-type domain-containing protein</fullName>
    </recommendedName>
</protein>
<evidence type="ECO:0000313" key="10">
    <source>
        <dbReference type="Proteomes" id="UP000249363"/>
    </source>
</evidence>
<comment type="caution">
    <text evidence="9">The sequence shown here is derived from an EMBL/GenBank/DDBJ whole genome shotgun (WGS) entry which is preliminary data.</text>
</comment>
<keyword evidence="7" id="KW-1133">Transmembrane helix</keyword>
<dbReference type="PANTHER" id="PTHR31668">
    <property type="entry name" value="GLUCOSE TRANSPORT TRANSCRIPTION REGULATOR RGT1-RELATED-RELATED"/>
    <property type="match status" value="1"/>
</dbReference>
<keyword evidence="4" id="KW-0804">Transcription</keyword>
<evidence type="ECO:0000259" key="8">
    <source>
        <dbReference type="PROSITE" id="PS50048"/>
    </source>
</evidence>
<evidence type="ECO:0000256" key="2">
    <source>
        <dbReference type="ARBA" id="ARBA00023015"/>
    </source>
</evidence>
<evidence type="ECO:0000256" key="1">
    <source>
        <dbReference type="ARBA" id="ARBA00022723"/>
    </source>
</evidence>
<dbReference type="OrthoDB" id="2264294at2759"/>
<dbReference type="PANTHER" id="PTHR31668:SF4">
    <property type="entry name" value="TRANSCRIPTIONAL ACTIVATOR PROTEIN DAL81"/>
    <property type="match status" value="1"/>
</dbReference>
<evidence type="ECO:0000256" key="4">
    <source>
        <dbReference type="ARBA" id="ARBA00023163"/>
    </source>
</evidence>
<feature type="transmembrane region" description="Helical" evidence="7">
    <location>
        <begin position="523"/>
        <end position="543"/>
    </location>
</feature>
<dbReference type="GO" id="GO:0005634">
    <property type="term" value="C:nucleus"/>
    <property type="evidence" value="ECO:0007669"/>
    <property type="project" value="TreeGrafter"/>
</dbReference>
<keyword evidence="1" id="KW-0479">Metal-binding</keyword>
<dbReference type="SUPFAM" id="SSF57701">
    <property type="entry name" value="Zn2/Cys6 DNA-binding domain"/>
    <property type="match status" value="1"/>
</dbReference>
<dbReference type="GO" id="GO:0001080">
    <property type="term" value="P:nitrogen catabolite activation of transcription from RNA polymerase II promoter"/>
    <property type="evidence" value="ECO:0007669"/>
    <property type="project" value="TreeGrafter"/>
</dbReference>
<dbReference type="GO" id="GO:0003677">
    <property type="term" value="F:DNA binding"/>
    <property type="evidence" value="ECO:0007669"/>
    <property type="project" value="UniProtKB-KW"/>
</dbReference>
<evidence type="ECO:0000313" key="9">
    <source>
        <dbReference type="EMBL" id="RAO64754.1"/>
    </source>
</evidence>
<keyword evidence="2" id="KW-0805">Transcription regulation</keyword>